<reference evidence="1 2" key="1">
    <citation type="journal article" date="2019" name="Nat. Ecol. Evol.">
        <title>Megaphylogeny resolves global patterns of mushroom evolution.</title>
        <authorList>
            <person name="Varga T."/>
            <person name="Krizsan K."/>
            <person name="Foldi C."/>
            <person name="Dima B."/>
            <person name="Sanchez-Garcia M."/>
            <person name="Sanchez-Ramirez S."/>
            <person name="Szollosi G.J."/>
            <person name="Szarkandi J.G."/>
            <person name="Papp V."/>
            <person name="Albert L."/>
            <person name="Andreopoulos W."/>
            <person name="Angelini C."/>
            <person name="Antonin V."/>
            <person name="Barry K.W."/>
            <person name="Bougher N.L."/>
            <person name="Buchanan P."/>
            <person name="Buyck B."/>
            <person name="Bense V."/>
            <person name="Catcheside P."/>
            <person name="Chovatia M."/>
            <person name="Cooper J."/>
            <person name="Damon W."/>
            <person name="Desjardin D."/>
            <person name="Finy P."/>
            <person name="Geml J."/>
            <person name="Haridas S."/>
            <person name="Hughes K."/>
            <person name="Justo A."/>
            <person name="Karasinski D."/>
            <person name="Kautmanova I."/>
            <person name="Kiss B."/>
            <person name="Kocsube S."/>
            <person name="Kotiranta H."/>
            <person name="LaButti K.M."/>
            <person name="Lechner B.E."/>
            <person name="Liimatainen K."/>
            <person name="Lipzen A."/>
            <person name="Lukacs Z."/>
            <person name="Mihaltcheva S."/>
            <person name="Morgado L.N."/>
            <person name="Niskanen T."/>
            <person name="Noordeloos M.E."/>
            <person name="Ohm R.A."/>
            <person name="Ortiz-Santana B."/>
            <person name="Ovrebo C."/>
            <person name="Racz N."/>
            <person name="Riley R."/>
            <person name="Savchenko A."/>
            <person name="Shiryaev A."/>
            <person name="Soop K."/>
            <person name="Spirin V."/>
            <person name="Szebenyi C."/>
            <person name="Tomsovsky M."/>
            <person name="Tulloss R.E."/>
            <person name="Uehling J."/>
            <person name="Grigoriev I.V."/>
            <person name="Vagvolgyi C."/>
            <person name="Papp T."/>
            <person name="Martin F.M."/>
            <person name="Miettinen O."/>
            <person name="Hibbett D.S."/>
            <person name="Nagy L.G."/>
        </authorList>
    </citation>
    <scope>NUCLEOTIDE SEQUENCE [LARGE SCALE GENOMIC DNA]</scope>
    <source>
        <strain evidence="1 2">CBS 962.96</strain>
    </source>
</reference>
<organism evidence="1 2">
    <name type="scientific">Dendrothele bispora (strain CBS 962.96)</name>
    <dbReference type="NCBI Taxonomy" id="1314807"/>
    <lineage>
        <taxon>Eukaryota</taxon>
        <taxon>Fungi</taxon>
        <taxon>Dikarya</taxon>
        <taxon>Basidiomycota</taxon>
        <taxon>Agaricomycotina</taxon>
        <taxon>Agaricomycetes</taxon>
        <taxon>Agaricomycetidae</taxon>
        <taxon>Agaricales</taxon>
        <taxon>Agaricales incertae sedis</taxon>
        <taxon>Dendrothele</taxon>
    </lineage>
</organism>
<evidence type="ECO:0000313" key="1">
    <source>
        <dbReference type="EMBL" id="THV06327.1"/>
    </source>
</evidence>
<dbReference type="OrthoDB" id="3067581at2759"/>
<proteinExistence type="predicted"/>
<gene>
    <name evidence="1" type="ORF">K435DRAFT_645352</name>
</gene>
<name>A0A4S8MT40_DENBC</name>
<evidence type="ECO:0000313" key="2">
    <source>
        <dbReference type="Proteomes" id="UP000297245"/>
    </source>
</evidence>
<dbReference type="EMBL" id="ML179043">
    <property type="protein sequence ID" value="THV06327.1"/>
    <property type="molecule type" value="Genomic_DNA"/>
</dbReference>
<sequence>KPAFTSPLGDQITVADKALEKAMDSFDQDTAQFPGTCATDFALSGTIFYEMARFDFLTNRTQFYEILKNAFPIMEKGTPNFASPFIYGYAALQAYSAYKDDSFLEIAKANWEYGWANTISKDSAASGQTPVKIFGLCRSSKSDLLHHLLANQF</sequence>
<keyword evidence="2" id="KW-1185">Reference proteome</keyword>
<feature type="non-terminal residue" evidence="1">
    <location>
        <position position="1"/>
    </location>
</feature>
<protein>
    <submittedName>
        <fullName evidence="1">Uncharacterized protein</fullName>
    </submittedName>
</protein>
<dbReference type="AlphaFoldDB" id="A0A4S8MT40"/>
<accession>A0A4S8MT40</accession>
<dbReference type="Proteomes" id="UP000297245">
    <property type="component" value="Unassembled WGS sequence"/>
</dbReference>